<comment type="cofactor">
    <cofactor evidence="1">
        <name>a divalent metal cation</name>
        <dbReference type="ChEBI" id="CHEBI:60240"/>
    </cofactor>
</comment>
<proteinExistence type="predicted"/>
<evidence type="ECO:0000256" key="1">
    <source>
        <dbReference type="ARBA" id="ARBA00001968"/>
    </source>
</evidence>
<name>A0A6J8E848_MYTCO</name>
<protein>
    <recommendedName>
        <fullName evidence="3">DDE Tnp4 domain-containing protein</fullName>
    </recommendedName>
</protein>
<evidence type="ECO:0000313" key="5">
    <source>
        <dbReference type="Proteomes" id="UP000507470"/>
    </source>
</evidence>
<gene>
    <name evidence="4" type="ORF">MCOR_48480</name>
</gene>
<reference evidence="4 5" key="1">
    <citation type="submission" date="2020-06" db="EMBL/GenBank/DDBJ databases">
        <authorList>
            <person name="Li R."/>
            <person name="Bekaert M."/>
        </authorList>
    </citation>
    <scope>NUCLEOTIDE SEQUENCE [LARGE SCALE GENOMIC DNA]</scope>
    <source>
        <strain evidence="5">wild</strain>
    </source>
</reference>
<dbReference type="EMBL" id="CACVKT020008520">
    <property type="protein sequence ID" value="CAC5415812.1"/>
    <property type="molecule type" value="Genomic_DNA"/>
</dbReference>
<evidence type="ECO:0000313" key="4">
    <source>
        <dbReference type="EMBL" id="CAC5415812.1"/>
    </source>
</evidence>
<evidence type="ECO:0000259" key="3">
    <source>
        <dbReference type="Pfam" id="PF13359"/>
    </source>
</evidence>
<dbReference type="OrthoDB" id="5978462at2759"/>
<dbReference type="InterPro" id="IPR027806">
    <property type="entry name" value="HARBI1_dom"/>
</dbReference>
<dbReference type="Proteomes" id="UP000507470">
    <property type="component" value="Unassembled WGS sequence"/>
</dbReference>
<dbReference type="Pfam" id="PF13359">
    <property type="entry name" value="DDE_Tnp_4"/>
    <property type="match status" value="1"/>
</dbReference>
<organism evidence="4 5">
    <name type="scientific">Mytilus coruscus</name>
    <name type="common">Sea mussel</name>
    <dbReference type="NCBI Taxonomy" id="42192"/>
    <lineage>
        <taxon>Eukaryota</taxon>
        <taxon>Metazoa</taxon>
        <taxon>Spiralia</taxon>
        <taxon>Lophotrochozoa</taxon>
        <taxon>Mollusca</taxon>
        <taxon>Bivalvia</taxon>
        <taxon>Autobranchia</taxon>
        <taxon>Pteriomorphia</taxon>
        <taxon>Mytilida</taxon>
        <taxon>Mytiloidea</taxon>
        <taxon>Mytilidae</taxon>
        <taxon>Mytilinae</taxon>
        <taxon>Mytilus</taxon>
    </lineage>
</organism>
<sequence>MTEFQKLVELMHINKTYAVTVTTIEIVTEMARLLPSNHVPVGLFESLYKALVNCEIREKPSMEGCCESNIFGSCIQCNCVFPWYKILKAIMHFVMYLLQIKQIGPGLENDFPAHCFILADSIYPNAPPLVTPFKSTDIVRRPRLEQKRKRKFDLLHRKRRVYVEHIIKELKTFRVIGALYRHPRWEMASIVELCAALAKRRADLIKDVYS</sequence>
<dbReference type="AlphaFoldDB" id="A0A6J8E848"/>
<accession>A0A6J8E848</accession>
<dbReference type="GO" id="GO:0046872">
    <property type="term" value="F:metal ion binding"/>
    <property type="evidence" value="ECO:0007669"/>
    <property type="project" value="UniProtKB-KW"/>
</dbReference>
<feature type="domain" description="DDE Tnp4" evidence="3">
    <location>
        <begin position="60"/>
        <end position="198"/>
    </location>
</feature>
<keyword evidence="2" id="KW-0479">Metal-binding</keyword>
<keyword evidence="5" id="KW-1185">Reference proteome</keyword>
<evidence type="ECO:0000256" key="2">
    <source>
        <dbReference type="ARBA" id="ARBA00022723"/>
    </source>
</evidence>